<keyword evidence="1" id="KW-0732">Signal</keyword>
<evidence type="ECO:0000256" key="1">
    <source>
        <dbReference type="ARBA" id="ARBA00022729"/>
    </source>
</evidence>
<dbReference type="InterPro" id="IPR052025">
    <property type="entry name" value="Xyloglucanase_GH74"/>
</dbReference>
<dbReference type="PANTHER" id="PTHR43739">
    <property type="entry name" value="XYLOGLUCANASE (EUROFUNG)"/>
    <property type="match status" value="1"/>
</dbReference>
<dbReference type="Gene3D" id="2.130.10.10">
    <property type="entry name" value="YVTN repeat-like/Quinoprotein amine dehydrogenase"/>
    <property type="match status" value="2"/>
</dbReference>
<keyword evidence="2" id="KW-0378">Hydrolase</keyword>
<name>A0A1I2JVG5_9GAMM</name>
<dbReference type="EMBL" id="FONH01000030">
    <property type="protein sequence ID" value="SFF57067.1"/>
    <property type="molecule type" value="Genomic_DNA"/>
</dbReference>
<keyword evidence="4" id="KW-0326">Glycosidase</keyword>
<dbReference type="RefSeq" id="WP_143096572.1">
    <property type="nucleotide sequence ID" value="NZ_FONH01000030.1"/>
</dbReference>
<dbReference type="InterPro" id="IPR015943">
    <property type="entry name" value="WD40/YVTN_repeat-like_dom_sf"/>
</dbReference>
<evidence type="ECO:0000256" key="5">
    <source>
        <dbReference type="ARBA" id="ARBA00023326"/>
    </source>
</evidence>
<dbReference type="SUPFAM" id="SSF110296">
    <property type="entry name" value="Oligoxyloglucan reducing end-specific cellobiohydrolase"/>
    <property type="match status" value="2"/>
</dbReference>
<evidence type="ECO:0000313" key="7">
    <source>
        <dbReference type="EMBL" id="SFF57067.1"/>
    </source>
</evidence>
<keyword evidence="8" id="KW-1185">Reference proteome</keyword>
<dbReference type="PANTHER" id="PTHR43739:SF2">
    <property type="entry name" value="OLIGOXYLOGLUCAN-REDUCING END-SPECIFIC XYLOGLUCANASE-RELATED"/>
    <property type="match status" value="1"/>
</dbReference>
<evidence type="ECO:0000256" key="3">
    <source>
        <dbReference type="ARBA" id="ARBA00023277"/>
    </source>
</evidence>
<keyword evidence="3" id="KW-0119">Carbohydrate metabolism</keyword>
<dbReference type="Proteomes" id="UP000199477">
    <property type="component" value="Unassembled WGS sequence"/>
</dbReference>
<dbReference type="GO" id="GO:0016798">
    <property type="term" value="F:hydrolase activity, acting on glycosyl bonds"/>
    <property type="evidence" value="ECO:0007669"/>
    <property type="project" value="UniProtKB-KW"/>
</dbReference>
<gene>
    <name evidence="7" type="ORF">SAMN02799615_04193</name>
</gene>
<dbReference type="STRING" id="500610.SAMN02799615_04193"/>
<dbReference type="CDD" id="cd15482">
    <property type="entry name" value="Sialidase_non-viral"/>
    <property type="match status" value="1"/>
</dbReference>
<organism evidence="7 8">
    <name type="scientific">Dyella marensis</name>
    <dbReference type="NCBI Taxonomy" id="500610"/>
    <lineage>
        <taxon>Bacteria</taxon>
        <taxon>Pseudomonadati</taxon>
        <taxon>Pseudomonadota</taxon>
        <taxon>Gammaproteobacteria</taxon>
        <taxon>Lysobacterales</taxon>
        <taxon>Rhodanobacteraceae</taxon>
        <taxon>Dyella</taxon>
    </lineage>
</organism>
<dbReference type="AlphaFoldDB" id="A0A1I2JVG5"/>
<evidence type="ECO:0000256" key="6">
    <source>
        <dbReference type="ARBA" id="ARBA00037986"/>
    </source>
</evidence>
<sequence>MPGVRSKGEPDRHVRSGWQAALAVCLLAFAAAVAAEEVVPYRYAGVRIGGGGFVSGLVFHPREQGLYYARTDVGGAYRWDAAAQRWVALTDWIEAKDENLLGIDSLAVDPSDAGRVYLAAGTYTTPQAGHGAVLRSADRGKHFERADLPFKMGGNELGRGNGERLAVDPHDGRVLFLGSRGAGLWRSEDYGAHWSQVESFPAVATSPSASAENPWRRQAIGIVFVEFEPASGKPGRPTLTLYAGVSTRETSLFRSDDGGRSWKPVAGQPVGLRPNHMVRGGDGAYYLSYGDEPGPDNMRDGAVWKYEPATARWTEITPWKDQHSGWGAVTVDPHDPKVLMTATFGHYTPKDELFRSVDGGAHWTPVFPRSEFDHGKATWTRDHTPHWLASIEIDPYDPDHVLFVTGYGIWASRDMRALERGGTVHWSFQDEGLEETVALGLISPPEGAHLLSAIGDLDGYRHDDLDTAQLQFAAPPRYANGESIDFAQARPALIVRSGFLRKPFGAAIRAAWSQDGGKQWQAFASEPPEGEGAGSMAIAADGRAVVWAPRNAQHVYLTHDFGKTWAAVEGLGAGLRVLADRVDAQRFYAYDRMSGALYASRDGGVRFAPIGGALGDASHGRSQTRVQAAPDAAGVLYVGSREGEWLRGDDSGRVLKRFEGITGVDAFGFGKSAPGSDKPVQFLAGRLHGAQGIFRSLDDGASWQRIDDAEHRYGRISHLVGDPRIFGRLYFATSGRGIFYGDPIDTASVGWGEPKANPNNAAAANLPTLGFAVLPPTYAERRGAEVRP</sequence>
<evidence type="ECO:0000313" key="8">
    <source>
        <dbReference type="Proteomes" id="UP000199477"/>
    </source>
</evidence>
<dbReference type="GO" id="GO:0000272">
    <property type="term" value="P:polysaccharide catabolic process"/>
    <property type="evidence" value="ECO:0007669"/>
    <property type="project" value="UniProtKB-KW"/>
</dbReference>
<evidence type="ECO:0000256" key="2">
    <source>
        <dbReference type="ARBA" id="ARBA00022801"/>
    </source>
</evidence>
<evidence type="ECO:0000256" key="4">
    <source>
        <dbReference type="ARBA" id="ARBA00023295"/>
    </source>
</evidence>
<reference evidence="8" key="1">
    <citation type="submission" date="2016-10" db="EMBL/GenBank/DDBJ databases">
        <authorList>
            <person name="Varghese N."/>
            <person name="Submissions S."/>
        </authorList>
    </citation>
    <scope>NUCLEOTIDE SEQUENCE [LARGE SCALE GENOMIC DNA]</scope>
    <source>
        <strain evidence="8">UNC178MFTsu3.1</strain>
    </source>
</reference>
<protein>
    <submittedName>
        <fullName evidence="7">BNR-Asp box repeat-containing protein</fullName>
    </submittedName>
</protein>
<dbReference type="GO" id="GO:0010411">
    <property type="term" value="P:xyloglucan metabolic process"/>
    <property type="evidence" value="ECO:0007669"/>
    <property type="project" value="TreeGrafter"/>
</dbReference>
<accession>A0A1I2JVG5</accession>
<proteinExistence type="inferred from homology"/>
<keyword evidence="5" id="KW-0624">Polysaccharide degradation</keyword>
<comment type="similarity">
    <text evidence="6">Belongs to the glycosyl hydrolase 74 family.</text>
</comment>